<dbReference type="SUPFAM" id="SSF52540">
    <property type="entry name" value="P-loop containing nucleoside triphosphate hydrolases"/>
    <property type="match status" value="1"/>
</dbReference>
<feature type="domain" description="ABC transporter" evidence="7">
    <location>
        <begin position="6"/>
        <end position="243"/>
    </location>
</feature>
<dbReference type="Pfam" id="PF00005">
    <property type="entry name" value="ABC_tran"/>
    <property type="match status" value="1"/>
</dbReference>
<evidence type="ECO:0000259" key="7">
    <source>
        <dbReference type="PROSITE" id="PS50893"/>
    </source>
</evidence>
<evidence type="ECO:0000256" key="1">
    <source>
        <dbReference type="ARBA" id="ARBA00022448"/>
    </source>
</evidence>
<dbReference type="InterPro" id="IPR027417">
    <property type="entry name" value="P-loop_NTPase"/>
</dbReference>
<name>A0A2L0F777_SORCE</name>
<dbReference type="RefSeq" id="WP_234022996.1">
    <property type="nucleotide sequence ID" value="NZ_CP012673.1"/>
</dbReference>
<keyword evidence="2" id="KW-0547">Nucleotide-binding</keyword>
<dbReference type="CDD" id="cd03214">
    <property type="entry name" value="ABC_Iron-Siderophores_B12_Hemin"/>
    <property type="match status" value="1"/>
</dbReference>
<dbReference type="EMBL" id="CP012673">
    <property type="protein sequence ID" value="AUX47377.1"/>
    <property type="molecule type" value="Genomic_DNA"/>
</dbReference>
<accession>A0A2L0F777</accession>
<evidence type="ECO:0000313" key="8">
    <source>
        <dbReference type="EMBL" id="AUX47377.1"/>
    </source>
</evidence>
<dbReference type="Gene3D" id="3.40.50.300">
    <property type="entry name" value="P-loop containing nucleotide triphosphate hydrolases"/>
    <property type="match status" value="1"/>
</dbReference>
<protein>
    <submittedName>
        <fullName evidence="8">Iron ABC transporter ATP-binding protein</fullName>
    </submittedName>
</protein>
<dbReference type="GO" id="GO:0016887">
    <property type="term" value="F:ATP hydrolysis activity"/>
    <property type="evidence" value="ECO:0007669"/>
    <property type="project" value="InterPro"/>
</dbReference>
<gene>
    <name evidence="8" type="ORF">SOCE26_088970</name>
</gene>
<keyword evidence="1" id="KW-0813">Transport</keyword>
<keyword evidence="3 8" id="KW-0067">ATP-binding</keyword>
<evidence type="ECO:0000256" key="6">
    <source>
        <dbReference type="SAM" id="MobiDB-lite"/>
    </source>
</evidence>
<evidence type="ECO:0000256" key="3">
    <source>
        <dbReference type="ARBA" id="ARBA00022840"/>
    </source>
</evidence>
<comment type="function">
    <text evidence="5">Part of the ABC transporter complex HmuTUV involved in hemin import. Responsible for energy coupling to the transport system.</text>
</comment>
<reference evidence="8 9" key="1">
    <citation type="submission" date="2015-09" db="EMBL/GenBank/DDBJ databases">
        <title>Sorangium comparison.</title>
        <authorList>
            <person name="Zaburannyi N."/>
            <person name="Bunk B."/>
            <person name="Overmann J."/>
            <person name="Mueller R."/>
        </authorList>
    </citation>
    <scope>NUCLEOTIDE SEQUENCE [LARGE SCALE GENOMIC DNA]</scope>
    <source>
        <strain evidence="8 9">So ce26</strain>
    </source>
</reference>
<dbReference type="PROSITE" id="PS50893">
    <property type="entry name" value="ABC_TRANSPORTER_2"/>
    <property type="match status" value="1"/>
</dbReference>
<evidence type="ECO:0000256" key="4">
    <source>
        <dbReference type="ARBA" id="ARBA00022967"/>
    </source>
</evidence>
<keyword evidence="4" id="KW-1278">Translocase</keyword>
<dbReference type="FunFam" id="3.40.50.300:FF:000134">
    <property type="entry name" value="Iron-enterobactin ABC transporter ATP-binding protein"/>
    <property type="match status" value="1"/>
</dbReference>
<dbReference type="InterPro" id="IPR017871">
    <property type="entry name" value="ABC_transporter-like_CS"/>
</dbReference>
<dbReference type="SMART" id="SM00382">
    <property type="entry name" value="AAA"/>
    <property type="match status" value="1"/>
</dbReference>
<proteinExistence type="predicted"/>
<dbReference type="AlphaFoldDB" id="A0A2L0F777"/>
<dbReference type="InterPro" id="IPR003593">
    <property type="entry name" value="AAA+_ATPase"/>
</dbReference>
<organism evidence="8 9">
    <name type="scientific">Sorangium cellulosum</name>
    <name type="common">Polyangium cellulosum</name>
    <dbReference type="NCBI Taxonomy" id="56"/>
    <lineage>
        <taxon>Bacteria</taxon>
        <taxon>Pseudomonadati</taxon>
        <taxon>Myxococcota</taxon>
        <taxon>Polyangia</taxon>
        <taxon>Polyangiales</taxon>
        <taxon>Polyangiaceae</taxon>
        <taxon>Sorangium</taxon>
    </lineage>
</organism>
<evidence type="ECO:0000313" key="9">
    <source>
        <dbReference type="Proteomes" id="UP000238348"/>
    </source>
</evidence>
<sequence length="286" mass="31023">MEEPAIELRDVTARYPAGRLALEGICFDVRAGELCVVLGPNGAGKSTLVRVLSGALRPARGEARLLGRPLAGMDRRAIARCVAVVPQGIPSAPGFTVREVVMMGRAPHQGAWMRASGRDEEAVLRALGGCDLLDLSGRPVAELSGGEQKRVAIARALAQEARVLILDEPGAHLDIRHAIEVHEVVRREVAERRLACVTVLHDLNAAAQYADRVALLKDGRLLAHGAIEEVMTYRRLKDAFDAELYVGVNELDGSRYFLPVRGARGPSPAEPERLPPQSRPPERRDL</sequence>
<dbReference type="PANTHER" id="PTHR42794:SF1">
    <property type="entry name" value="HEMIN IMPORT ATP-BINDING PROTEIN HMUV"/>
    <property type="match status" value="1"/>
</dbReference>
<evidence type="ECO:0000256" key="5">
    <source>
        <dbReference type="ARBA" id="ARBA00037066"/>
    </source>
</evidence>
<dbReference type="Proteomes" id="UP000238348">
    <property type="component" value="Chromosome"/>
</dbReference>
<feature type="region of interest" description="Disordered" evidence="6">
    <location>
        <begin position="262"/>
        <end position="286"/>
    </location>
</feature>
<dbReference type="InterPro" id="IPR003439">
    <property type="entry name" value="ABC_transporter-like_ATP-bd"/>
</dbReference>
<dbReference type="PROSITE" id="PS00211">
    <property type="entry name" value="ABC_TRANSPORTER_1"/>
    <property type="match status" value="1"/>
</dbReference>
<dbReference type="GO" id="GO:0005524">
    <property type="term" value="F:ATP binding"/>
    <property type="evidence" value="ECO:0007669"/>
    <property type="project" value="UniProtKB-KW"/>
</dbReference>
<dbReference type="PANTHER" id="PTHR42794">
    <property type="entry name" value="HEMIN IMPORT ATP-BINDING PROTEIN HMUV"/>
    <property type="match status" value="1"/>
</dbReference>
<evidence type="ECO:0000256" key="2">
    <source>
        <dbReference type="ARBA" id="ARBA00022741"/>
    </source>
</evidence>